<gene>
    <name evidence="5" type="ORF">AWM70_22065</name>
</gene>
<dbReference type="STRING" id="1462996.AWM70_22065"/>
<keyword evidence="6" id="KW-1185">Reference proteome</keyword>
<dbReference type="GO" id="GO:0003700">
    <property type="term" value="F:DNA-binding transcription factor activity"/>
    <property type="evidence" value="ECO:0007669"/>
    <property type="project" value="InterPro"/>
</dbReference>
<organism evidence="5 6">
    <name type="scientific">Paenibacillus yonginensis</name>
    <dbReference type="NCBI Taxonomy" id="1462996"/>
    <lineage>
        <taxon>Bacteria</taxon>
        <taxon>Bacillati</taxon>
        <taxon>Bacillota</taxon>
        <taxon>Bacilli</taxon>
        <taxon>Bacillales</taxon>
        <taxon>Paenibacillaceae</taxon>
        <taxon>Paenibacillus</taxon>
    </lineage>
</organism>
<dbReference type="PANTHER" id="PTHR38445:SF12">
    <property type="entry name" value="GNTR-FAMILY TRANSCRIPTIONAL REGULATOR"/>
    <property type="match status" value="1"/>
</dbReference>
<dbReference type="GO" id="GO:0003677">
    <property type="term" value="F:DNA binding"/>
    <property type="evidence" value="ECO:0007669"/>
    <property type="project" value="UniProtKB-KW"/>
</dbReference>
<name>A0A1B1N6B8_9BACL</name>
<dbReference type="KEGG" id="pyg:AWM70_22065"/>
<dbReference type="PANTHER" id="PTHR38445">
    <property type="entry name" value="HTH-TYPE TRANSCRIPTIONAL REPRESSOR YTRA"/>
    <property type="match status" value="1"/>
</dbReference>
<sequence length="137" mass="15115">MIIQLDMQSEVPIYIQLMNQIIEGIAASRLKPGEALPSVRHLAADIGVNLHTVNKAYTLLKQEGYIQIHRQKGVVVQPDGLPGLTPEFMAKQLEQLRPIIAESILRGMNLSGLLSQVQKLYEQISPSPPQSGKEPTP</sequence>
<proteinExistence type="predicted"/>
<dbReference type="InterPro" id="IPR036390">
    <property type="entry name" value="WH_DNA-bd_sf"/>
</dbReference>
<dbReference type="EMBL" id="CP014167">
    <property type="protein sequence ID" value="ANS76935.1"/>
    <property type="molecule type" value="Genomic_DNA"/>
</dbReference>
<dbReference type="Proteomes" id="UP000092573">
    <property type="component" value="Chromosome"/>
</dbReference>
<dbReference type="SMART" id="SM00345">
    <property type="entry name" value="HTH_GNTR"/>
    <property type="match status" value="1"/>
</dbReference>
<dbReference type="InterPro" id="IPR036388">
    <property type="entry name" value="WH-like_DNA-bd_sf"/>
</dbReference>
<dbReference type="Pfam" id="PF00392">
    <property type="entry name" value="GntR"/>
    <property type="match status" value="1"/>
</dbReference>
<keyword evidence="3" id="KW-0804">Transcription</keyword>
<evidence type="ECO:0000256" key="3">
    <source>
        <dbReference type="ARBA" id="ARBA00023163"/>
    </source>
</evidence>
<dbReference type="InterPro" id="IPR000524">
    <property type="entry name" value="Tscrpt_reg_HTH_GntR"/>
</dbReference>
<dbReference type="RefSeq" id="WP_068700057.1">
    <property type="nucleotide sequence ID" value="NZ_CP014167.1"/>
</dbReference>
<dbReference type="CDD" id="cd07377">
    <property type="entry name" value="WHTH_GntR"/>
    <property type="match status" value="1"/>
</dbReference>
<dbReference type="OrthoDB" id="9801546at2"/>
<keyword evidence="2" id="KW-0238">DNA-binding</keyword>
<feature type="domain" description="HTH gntR-type" evidence="4">
    <location>
        <begin position="11"/>
        <end position="79"/>
    </location>
</feature>
<dbReference type="SUPFAM" id="SSF46785">
    <property type="entry name" value="Winged helix' DNA-binding domain"/>
    <property type="match status" value="1"/>
</dbReference>
<evidence type="ECO:0000256" key="2">
    <source>
        <dbReference type="ARBA" id="ARBA00023125"/>
    </source>
</evidence>
<dbReference type="Gene3D" id="1.10.10.10">
    <property type="entry name" value="Winged helix-like DNA-binding domain superfamily/Winged helix DNA-binding domain"/>
    <property type="match status" value="1"/>
</dbReference>
<dbReference type="AlphaFoldDB" id="A0A1B1N6B8"/>
<evidence type="ECO:0000256" key="1">
    <source>
        <dbReference type="ARBA" id="ARBA00023015"/>
    </source>
</evidence>
<evidence type="ECO:0000313" key="5">
    <source>
        <dbReference type="EMBL" id="ANS76935.1"/>
    </source>
</evidence>
<evidence type="ECO:0000259" key="4">
    <source>
        <dbReference type="PROSITE" id="PS50949"/>
    </source>
</evidence>
<evidence type="ECO:0000313" key="6">
    <source>
        <dbReference type="Proteomes" id="UP000092573"/>
    </source>
</evidence>
<protein>
    <submittedName>
        <fullName evidence="5">GntR family transcriptional regulator</fullName>
    </submittedName>
</protein>
<reference evidence="5 6" key="1">
    <citation type="submission" date="2016-01" db="EMBL/GenBank/DDBJ databases">
        <title>Complete Genome Sequence of Paenibacillus yonginensis DCY84, a novel Plant Growth-Promoting Bacteria with Elicitation of Induced Systemic Resistance.</title>
        <authorList>
            <person name="Kim Y.J."/>
            <person name="Yang D.C."/>
            <person name="Sukweenadhi J."/>
        </authorList>
    </citation>
    <scope>NUCLEOTIDE SEQUENCE [LARGE SCALE GENOMIC DNA]</scope>
    <source>
        <strain evidence="5 6">DCY84</strain>
    </source>
</reference>
<dbReference type="PROSITE" id="PS50949">
    <property type="entry name" value="HTH_GNTR"/>
    <property type="match status" value="1"/>
</dbReference>
<accession>A0A1B1N6B8</accession>
<keyword evidence="1" id="KW-0805">Transcription regulation</keyword>